<gene>
    <name evidence="1" type="ORF">STAS_02791</name>
</gene>
<sequence>MNFSKQNNHYLMVVASDDRQGSLSRFDVSIHSQLIMNASKRRFKNHNSLSSNSRMNTKLLLLNPSRSKPLQTVLIPKHNSNSKPFIPHLLLLLNYTQCRHNSRLSTVIQSNNLERINFPNAKRNPPQRVHVHKNKFLEYREMTAVDLSENSLQGIIIDRAQHPQQLKPMWQLTALAYERADEMCRSQGVEDWMVVIALRDAFVKNNAMCII</sequence>
<protein>
    <submittedName>
        <fullName evidence="1">SCARECROW-like 21</fullName>
    </submittedName>
</protein>
<dbReference type="Proteomes" id="UP000325081">
    <property type="component" value="Unassembled WGS sequence"/>
</dbReference>
<organism evidence="1 2">
    <name type="scientific">Striga asiatica</name>
    <name type="common">Asiatic witchweed</name>
    <name type="synonym">Buchnera asiatica</name>
    <dbReference type="NCBI Taxonomy" id="4170"/>
    <lineage>
        <taxon>Eukaryota</taxon>
        <taxon>Viridiplantae</taxon>
        <taxon>Streptophyta</taxon>
        <taxon>Embryophyta</taxon>
        <taxon>Tracheophyta</taxon>
        <taxon>Spermatophyta</taxon>
        <taxon>Magnoliopsida</taxon>
        <taxon>eudicotyledons</taxon>
        <taxon>Gunneridae</taxon>
        <taxon>Pentapetalae</taxon>
        <taxon>asterids</taxon>
        <taxon>lamiids</taxon>
        <taxon>Lamiales</taxon>
        <taxon>Orobanchaceae</taxon>
        <taxon>Buchnereae</taxon>
        <taxon>Striga</taxon>
    </lineage>
</organism>
<evidence type="ECO:0000313" key="2">
    <source>
        <dbReference type="Proteomes" id="UP000325081"/>
    </source>
</evidence>
<keyword evidence="2" id="KW-1185">Reference proteome</keyword>
<reference evidence="2" key="1">
    <citation type="journal article" date="2019" name="Curr. Biol.">
        <title>Genome Sequence of Striga asiatica Provides Insight into the Evolution of Plant Parasitism.</title>
        <authorList>
            <person name="Yoshida S."/>
            <person name="Kim S."/>
            <person name="Wafula E.K."/>
            <person name="Tanskanen J."/>
            <person name="Kim Y.M."/>
            <person name="Honaas L."/>
            <person name="Yang Z."/>
            <person name="Spallek T."/>
            <person name="Conn C.E."/>
            <person name="Ichihashi Y."/>
            <person name="Cheong K."/>
            <person name="Cui S."/>
            <person name="Der J.P."/>
            <person name="Gundlach H."/>
            <person name="Jiao Y."/>
            <person name="Hori C."/>
            <person name="Ishida J.K."/>
            <person name="Kasahara H."/>
            <person name="Kiba T."/>
            <person name="Kim M.S."/>
            <person name="Koo N."/>
            <person name="Laohavisit A."/>
            <person name="Lee Y.H."/>
            <person name="Lumba S."/>
            <person name="McCourt P."/>
            <person name="Mortimer J.C."/>
            <person name="Mutuku J.M."/>
            <person name="Nomura T."/>
            <person name="Sasaki-Sekimoto Y."/>
            <person name="Seto Y."/>
            <person name="Wang Y."/>
            <person name="Wakatake T."/>
            <person name="Sakakibara H."/>
            <person name="Demura T."/>
            <person name="Yamaguchi S."/>
            <person name="Yoneyama K."/>
            <person name="Manabe R.I."/>
            <person name="Nelson D.C."/>
            <person name="Schulman A.H."/>
            <person name="Timko M.P."/>
            <person name="dePamphilis C.W."/>
            <person name="Choi D."/>
            <person name="Shirasu K."/>
        </authorList>
    </citation>
    <scope>NUCLEOTIDE SEQUENCE [LARGE SCALE GENOMIC DNA]</scope>
    <source>
        <strain evidence="2">cv. UVA1</strain>
    </source>
</reference>
<name>A0A5A7P2P7_STRAF</name>
<proteinExistence type="predicted"/>
<comment type="caution">
    <text evidence="1">The sequence shown here is derived from an EMBL/GenBank/DDBJ whole genome shotgun (WGS) entry which is preliminary data.</text>
</comment>
<dbReference type="AlphaFoldDB" id="A0A5A7P2P7"/>
<dbReference type="EMBL" id="BKCP01001558">
    <property type="protein sequence ID" value="GER27093.1"/>
    <property type="molecule type" value="Genomic_DNA"/>
</dbReference>
<accession>A0A5A7P2P7</accession>
<evidence type="ECO:0000313" key="1">
    <source>
        <dbReference type="EMBL" id="GER27093.1"/>
    </source>
</evidence>